<dbReference type="SUPFAM" id="SSF53335">
    <property type="entry name" value="S-adenosyl-L-methionine-dependent methyltransferases"/>
    <property type="match status" value="1"/>
</dbReference>
<dbReference type="InterPro" id="IPR019874">
    <property type="entry name" value="RF_methyltr_PrmC"/>
</dbReference>
<dbReference type="GO" id="GO:0003676">
    <property type="term" value="F:nucleic acid binding"/>
    <property type="evidence" value="ECO:0007669"/>
    <property type="project" value="InterPro"/>
</dbReference>
<accession>A0A139SUD7</accession>
<evidence type="ECO:0000256" key="5">
    <source>
        <dbReference type="HAMAP-Rule" id="MF_02126"/>
    </source>
</evidence>
<dbReference type="AlphaFoldDB" id="A0A139SUD7"/>
<organism evidence="8 9">
    <name type="scientific">Cephaloticoccus primus</name>
    <dbReference type="NCBI Taxonomy" id="1548207"/>
    <lineage>
        <taxon>Bacteria</taxon>
        <taxon>Pseudomonadati</taxon>
        <taxon>Verrucomicrobiota</taxon>
        <taxon>Opitutia</taxon>
        <taxon>Opitutales</taxon>
        <taxon>Opitutaceae</taxon>
        <taxon>Cephaloticoccus</taxon>
    </lineage>
</organism>
<dbReference type="EC" id="2.1.1.297" evidence="5"/>
<dbReference type="Gene3D" id="1.10.8.10">
    <property type="entry name" value="DNA helicase RuvA subunit, C-terminal domain"/>
    <property type="match status" value="1"/>
</dbReference>
<keyword evidence="3 5" id="KW-0949">S-adenosyl-L-methionine</keyword>
<comment type="catalytic activity">
    <reaction evidence="4 5">
        <text>L-glutaminyl-[peptide chain release factor] + S-adenosyl-L-methionine = N(5)-methyl-L-glutaminyl-[peptide chain release factor] + S-adenosyl-L-homocysteine + H(+)</text>
        <dbReference type="Rhea" id="RHEA:42896"/>
        <dbReference type="Rhea" id="RHEA-COMP:10271"/>
        <dbReference type="Rhea" id="RHEA-COMP:10272"/>
        <dbReference type="ChEBI" id="CHEBI:15378"/>
        <dbReference type="ChEBI" id="CHEBI:30011"/>
        <dbReference type="ChEBI" id="CHEBI:57856"/>
        <dbReference type="ChEBI" id="CHEBI:59789"/>
        <dbReference type="ChEBI" id="CHEBI:61891"/>
        <dbReference type="EC" id="2.1.1.297"/>
    </reaction>
</comment>
<dbReference type="HAMAP" id="MF_02126">
    <property type="entry name" value="RF_methyltr_PrmC"/>
    <property type="match status" value="1"/>
</dbReference>
<keyword evidence="9" id="KW-1185">Reference proteome</keyword>
<dbReference type="InterPro" id="IPR007848">
    <property type="entry name" value="Small_mtfrase_dom"/>
</dbReference>
<evidence type="ECO:0000313" key="9">
    <source>
        <dbReference type="Proteomes" id="UP000070058"/>
    </source>
</evidence>
<dbReference type="PANTHER" id="PTHR18895">
    <property type="entry name" value="HEMK METHYLTRANSFERASE"/>
    <property type="match status" value="1"/>
</dbReference>
<evidence type="ECO:0000256" key="2">
    <source>
        <dbReference type="ARBA" id="ARBA00022679"/>
    </source>
</evidence>
<feature type="domain" description="Methyltransferase small" evidence="6">
    <location>
        <begin position="134"/>
        <end position="225"/>
    </location>
</feature>
<keyword evidence="1 5" id="KW-0489">Methyltransferase</keyword>
<dbReference type="EMBL" id="LSZQ01000002">
    <property type="protein sequence ID" value="KXU38228.1"/>
    <property type="molecule type" value="Genomic_DNA"/>
</dbReference>
<dbReference type="GO" id="GO:0032259">
    <property type="term" value="P:methylation"/>
    <property type="evidence" value="ECO:0007669"/>
    <property type="project" value="UniProtKB-KW"/>
</dbReference>
<dbReference type="NCBIfam" id="TIGR03534">
    <property type="entry name" value="RF_mod_PrmC"/>
    <property type="match status" value="1"/>
</dbReference>
<evidence type="ECO:0000256" key="4">
    <source>
        <dbReference type="ARBA" id="ARBA00048391"/>
    </source>
</evidence>
<sequence>MRTVLEILKHSSDFLAGRGIENPRLNAEHLIGHALGLPRMQLYMQFERPLMERELETIRGLLRRRARREPLQYIVGETEFFGLTLKVDPRALIPRPETEYLVALLTERLGAPRAAPPPHLSHLSPPGLPHLSPPRRILDLGTGSGAIALALAKHWPEAQVLALDASADALALARENAEQNGLSDRVTFAQSDWFSVFENGNSAATQPPPFFDLIVSNPPYLSVAEVAESLPEVRDYEPQIALTPGDDAGLEAIRKIVSDAPRYLTKPDEATASHTAENSGDGVRTAGGLLAMETGIAQQAALAELLPAAGFAHYEFVNDLSSRPRYTFAVLD</sequence>
<protein>
    <recommendedName>
        <fullName evidence="5">Release factor glutamine methyltransferase</fullName>
        <shortName evidence="5">RF MTase</shortName>
        <ecNumber evidence="5">2.1.1.297</ecNumber>
    </recommendedName>
    <alternativeName>
        <fullName evidence="5">N5-glutamine methyltransferase PrmC</fullName>
    </alternativeName>
    <alternativeName>
        <fullName evidence="5">Protein-(glutamine-N5) MTase PrmC</fullName>
    </alternativeName>
    <alternativeName>
        <fullName evidence="5">Protein-glutamine N-methyltransferase PrmC</fullName>
    </alternativeName>
</protein>
<dbReference type="NCBIfam" id="TIGR00536">
    <property type="entry name" value="hemK_fam"/>
    <property type="match status" value="1"/>
</dbReference>
<feature type="binding site" evidence="5">
    <location>
        <begin position="141"/>
        <end position="145"/>
    </location>
    <ligand>
        <name>S-adenosyl-L-methionine</name>
        <dbReference type="ChEBI" id="CHEBI:59789"/>
    </ligand>
</feature>
<dbReference type="Gene3D" id="3.40.50.150">
    <property type="entry name" value="Vaccinia Virus protein VP39"/>
    <property type="match status" value="1"/>
</dbReference>
<dbReference type="InterPro" id="IPR002052">
    <property type="entry name" value="DNA_methylase_N6_adenine_CS"/>
</dbReference>
<evidence type="ECO:0000256" key="1">
    <source>
        <dbReference type="ARBA" id="ARBA00022603"/>
    </source>
</evidence>
<dbReference type="Pfam" id="PF05175">
    <property type="entry name" value="MTS"/>
    <property type="match status" value="1"/>
</dbReference>
<comment type="similarity">
    <text evidence="5">Belongs to the protein N5-glutamine methyltransferase family. PrmC subfamily.</text>
</comment>
<dbReference type="RefSeq" id="WP_068628113.1">
    <property type="nucleotide sequence ID" value="NZ_LSZQ01000002.1"/>
</dbReference>
<dbReference type="GO" id="GO:0102559">
    <property type="term" value="F:peptide chain release factor N(5)-glutamine methyltransferase activity"/>
    <property type="evidence" value="ECO:0007669"/>
    <property type="project" value="UniProtKB-EC"/>
</dbReference>
<feature type="binding site" evidence="5">
    <location>
        <position position="164"/>
    </location>
    <ligand>
        <name>S-adenosyl-L-methionine</name>
        <dbReference type="ChEBI" id="CHEBI:59789"/>
    </ligand>
</feature>
<comment type="function">
    <text evidence="5">Methylates the class 1 translation termination release factors RF1/PrfA and RF2/PrfB on the glutamine residue of the universally conserved GGQ motif.</text>
</comment>
<dbReference type="InterPro" id="IPR040758">
    <property type="entry name" value="PrmC_N"/>
</dbReference>
<dbReference type="OrthoDB" id="9800643at2"/>
<feature type="domain" description="Release factor glutamine methyltransferase N-terminal" evidence="7">
    <location>
        <begin position="6"/>
        <end position="76"/>
    </location>
</feature>
<dbReference type="PROSITE" id="PS00092">
    <property type="entry name" value="N6_MTASE"/>
    <property type="match status" value="1"/>
</dbReference>
<comment type="caution">
    <text evidence="8">The sequence shown here is derived from an EMBL/GenBank/DDBJ whole genome shotgun (WGS) entry which is preliminary data.</text>
</comment>
<dbReference type="InterPro" id="IPR029063">
    <property type="entry name" value="SAM-dependent_MTases_sf"/>
</dbReference>
<evidence type="ECO:0000259" key="6">
    <source>
        <dbReference type="Pfam" id="PF05175"/>
    </source>
</evidence>
<name>A0A139SUD7_9BACT</name>
<dbReference type="Pfam" id="PF17827">
    <property type="entry name" value="PrmC_N"/>
    <property type="match status" value="1"/>
</dbReference>
<evidence type="ECO:0000313" key="8">
    <source>
        <dbReference type="EMBL" id="KXU38228.1"/>
    </source>
</evidence>
<dbReference type="CDD" id="cd02440">
    <property type="entry name" value="AdoMet_MTases"/>
    <property type="match status" value="1"/>
</dbReference>
<feature type="binding site" evidence="5">
    <location>
        <begin position="217"/>
        <end position="220"/>
    </location>
    <ligand>
        <name>substrate</name>
    </ligand>
</feature>
<dbReference type="PANTHER" id="PTHR18895:SF74">
    <property type="entry name" value="MTRF1L RELEASE FACTOR GLUTAMINE METHYLTRANSFERASE"/>
    <property type="match status" value="1"/>
</dbReference>
<dbReference type="InterPro" id="IPR050320">
    <property type="entry name" value="N5-glutamine_MTase"/>
</dbReference>
<evidence type="ECO:0000259" key="7">
    <source>
        <dbReference type="Pfam" id="PF17827"/>
    </source>
</evidence>
<gene>
    <name evidence="5" type="primary">prmC</name>
    <name evidence="8" type="ORF">AXK11_00830</name>
</gene>
<feature type="binding site" evidence="5">
    <location>
        <position position="217"/>
    </location>
    <ligand>
        <name>S-adenosyl-L-methionine</name>
        <dbReference type="ChEBI" id="CHEBI:59789"/>
    </ligand>
</feature>
<dbReference type="Proteomes" id="UP000070058">
    <property type="component" value="Unassembled WGS sequence"/>
</dbReference>
<evidence type="ECO:0000256" key="3">
    <source>
        <dbReference type="ARBA" id="ARBA00022691"/>
    </source>
</evidence>
<proteinExistence type="inferred from homology"/>
<keyword evidence="2 5" id="KW-0808">Transferase</keyword>
<dbReference type="STRING" id="1548207.AXK11_00830"/>
<dbReference type="InterPro" id="IPR004556">
    <property type="entry name" value="HemK-like"/>
</dbReference>
<feature type="binding site" evidence="5">
    <location>
        <position position="193"/>
    </location>
    <ligand>
        <name>S-adenosyl-L-methionine</name>
        <dbReference type="ChEBI" id="CHEBI:59789"/>
    </ligand>
</feature>
<reference evidence="9" key="1">
    <citation type="submission" date="2016-02" db="EMBL/GenBank/DDBJ databases">
        <authorList>
            <person name="Sanders J.G."/>
            <person name="Lin J.Y."/>
            <person name="Wertz J.T."/>
            <person name="Russell J.A."/>
            <person name="Moreau C.S."/>
            <person name="Powell S."/>
        </authorList>
    </citation>
    <scope>NUCLEOTIDE SEQUENCE [LARGE SCALE GENOMIC DNA]</scope>
    <source>
        <strain evidence="9">CAG34</strain>
    </source>
</reference>